<proteinExistence type="predicted"/>
<dbReference type="EMBL" id="FXZA01000004">
    <property type="protein sequence ID" value="SMX75794.1"/>
    <property type="molecule type" value="Genomic_DNA"/>
</dbReference>
<reference evidence="1 2" key="1">
    <citation type="submission" date="2017-03" db="EMBL/GenBank/DDBJ databases">
        <authorList>
            <person name="Afonso C.L."/>
            <person name="Miller P.J."/>
            <person name="Scott M.A."/>
            <person name="Spackman E."/>
            <person name="Goraichik I."/>
            <person name="Dimitrov K.M."/>
            <person name="Suarez D.L."/>
            <person name="Swayne D.E."/>
        </authorList>
    </citation>
    <scope>NUCLEOTIDE SEQUENCE [LARGE SCALE GENOMIC DNA]</scope>
    <source>
        <strain evidence="1 2">Mu101</strain>
    </source>
</reference>
<accession>A0A2H1IKW2</accession>
<dbReference type="Proteomes" id="UP000234498">
    <property type="component" value="Unassembled WGS sequence"/>
</dbReference>
<sequence>MPQSAEDLRRLAFSAAATYRLRYPSADAVTVAEALRIQLPSLRHRPKLVAAAASRPTPDPQSVAVTALTRLRSHLLASDPPAREVQRLAAVVVQHFRAATEGESGGSVAFSSVLVSQSRCAWWWGVTPAYAGRLIAGYLGSGTLRLVGWSGRTRRVALAVGNPGRTEESDVWLDPAHPVWSAVKAAYADRTAQAAWAEAVVHDDLNFPLRFDSTSMNRAEAAYRERADASRVSILAYEEEKAADARVRRIVSGMPRRGAAHHKLEGWLRAALGRAAGSQITDADRDRLVAAIMARGHSETVAVGVAKKIIAASAGGR</sequence>
<evidence type="ECO:0000313" key="2">
    <source>
        <dbReference type="Proteomes" id="UP000234498"/>
    </source>
</evidence>
<dbReference type="AlphaFoldDB" id="A0A2H1IKW2"/>
<gene>
    <name evidence="1" type="ORF">BLIN101_01306</name>
</gene>
<organism evidence="1 2">
    <name type="scientific">Brevibacterium linens</name>
    <dbReference type="NCBI Taxonomy" id="1703"/>
    <lineage>
        <taxon>Bacteria</taxon>
        <taxon>Bacillati</taxon>
        <taxon>Actinomycetota</taxon>
        <taxon>Actinomycetes</taxon>
        <taxon>Micrococcales</taxon>
        <taxon>Brevibacteriaceae</taxon>
        <taxon>Brevibacterium</taxon>
    </lineage>
</organism>
<name>A0A2H1IKW2_BRELN</name>
<protein>
    <submittedName>
        <fullName evidence="1">Uncharacterized protein</fullName>
    </submittedName>
</protein>
<evidence type="ECO:0000313" key="1">
    <source>
        <dbReference type="EMBL" id="SMX75794.1"/>
    </source>
</evidence>